<dbReference type="Proteomes" id="UP000444721">
    <property type="component" value="Unassembled WGS sequence"/>
</dbReference>
<reference evidence="2 3" key="1">
    <citation type="journal article" date="2019" name="Sci. Rep.">
        <title>Nanopore sequencing improves the draft genome of the human pathogenic amoeba Naegleria fowleri.</title>
        <authorList>
            <person name="Liechti N."/>
            <person name="Schurch N."/>
            <person name="Bruggmann R."/>
            <person name="Wittwer M."/>
        </authorList>
    </citation>
    <scope>NUCLEOTIDE SEQUENCE [LARGE SCALE GENOMIC DNA]</scope>
    <source>
        <strain evidence="2 3">ATCC 30894</strain>
    </source>
</reference>
<dbReference type="VEuPathDB" id="AmoebaDB:FDP41_003148"/>
<dbReference type="RefSeq" id="XP_044562539.1">
    <property type="nucleotide sequence ID" value="XM_044706420.1"/>
</dbReference>
<evidence type="ECO:0000313" key="2">
    <source>
        <dbReference type="EMBL" id="KAF0977826.1"/>
    </source>
</evidence>
<gene>
    <name evidence="2" type="ORF">FDP41_003148</name>
</gene>
<evidence type="ECO:0000256" key="1">
    <source>
        <dbReference type="SAM" id="Coils"/>
    </source>
</evidence>
<dbReference type="VEuPathDB" id="AmoebaDB:NF0030540"/>
<dbReference type="GeneID" id="68110366"/>
<comment type="caution">
    <text evidence="2">The sequence shown here is derived from an EMBL/GenBank/DDBJ whole genome shotgun (WGS) entry which is preliminary data.</text>
</comment>
<sequence length="100" mass="11260">MSRLVPFALGAITGTTFSYYYLRRDVYNTSRALESTISETHKFVKQAISEAEQLEKRLSAVEQQLADQSTVIATTTTNLGRLSKRVKDIVDSIEEVTKDQ</sequence>
<keyword evidence="1" id="KW-0175">Coiled coil</keyword>
<dbReference type="EMBL" id="VFQX01000033">
    <property type="protein sequence ID" value="KAF0977826.1"/>
    <property type="molecule type" value="Genomic_DNA"/>
</dbReference>
<evidence type="ECO:0000313" key="3">
    <source>
        <dbReference type="Proteomes" id="UP000444721"/>
    </source>
</evidence>
<dbReference type="AlphaFoldDB" id="A0A6A5BRQ5"/>
<organism evidence="2 3">
    <name type="scientific">Naegleria fowleri</name>
    <name type="common">Brain eating amoeba</name>
    <dbReference type="NCBI Taxonomy" id="5763"/>
    <lineage>
        <taxon>Eukaryota</taxon>
        <taxon>Discoba</taxon>
        <taxon>Heterolobosea</taxon>
        <taxon>Tetramitia</taxon>
        <taxon>Eutetramitia</taxon>
        <taxon>Vahlkampfiidae</taxon>
        <taxon>Naegleria</taxon>
    </lineage>
</organism>
<keyword evidence="3" id="KW-1185">Reference proteome</keyword>
<dbReference type="OrthoDB" id="10282556at2759"/>
<protein>
    <submittedName>
        <fullName evidence="2">Uncharacterized protein</fullName>
    </submittedName>
</protein>
<proteinExistence type="predicted"/>
<feature type="coiled-coil region" evidence="1">
    <location>
        <begin position="44"/>
        <end position="71"/>
    </location>
</feature>
<dbReference type="Gene3D" id="1.20.5.340">
    <property type="match status" value="1"/>
</dbReference>
<name>A0A6A5BRQ5_NAEFO</name>
<accession>A0A6A5BRQ5</accession>